<dbReference type="SUPFAM" id="SSF101498">
    <property type="entry name" value="Anti-sigma factor FlgM"/>
    <property type="match status" value="1"/>
</dbReference>
<dbReference type="GO" id="GO:0044781">
    <property type="term" value="P:bacterial-type flagellum organization"/>
    <property type="evidence" value="ECO:0007669"/>
    <property type="project" value="UniProtKB-KW"/>
</dbReference>
<keyword evidence="12" id="KW-1185">Reference proteome</keyword>
<evidence type="ECO:0000256" key="2">
    <source>
        <dbReference type="ARBA" id="ARBA00017823"/>
    </source>
</evidence>
<dbReference type="HOGENOM" id="CLU_149304_0_1_6"/>
<feature type="region of interest" description="Disordered" evidence="9">
    <location>
        <begin position="1"/>
        <end position="41"/>
    </location>
</feature>
<comment type="function">
    <text evidence="7">Responsible for the coupling of flagellin expression to flagellar assembly by preventing expression of the flagellin genes when a component of the middle class of proteins is defective. It negatively regulates flagellar genes by inhibiting the activity of FliA by directly binding to FliA.</text>
</comment>
<evidence type="ECO:0000313" key="12">
    <source>
        <dbReference type="Proteomes" id="UP000006683"/>
    </source>
</evidence>
<evidence type="ECO:0000256" key="1">
    <source>
        <dbReference type="ARBA" id="ARBA00005322"/>
    </source>
</evidence>
<protein>
    <recommendedName>
        <fullName evidence="2">Negative regulator of flagellin synthesis</fullName>
    </recommendedName>
    <alternativeName>
        <fullName evidence="8">Anti-sigma-28 factor</fullName>
    </alternativeName>
</protein>
<dbReference type="RefSeq" id="WP_013346177.1">
    <property type="nucleotide sequence ID" value="NC_014541.1"/>
</dbReference>
<dbReference type="AlphaFoldDB" id="E1SQU6"/>
<comment type="similarity">
    <text evidence="1">Belongs to the FlgM family.</text>
</comment>
<evidence type="ECO:0000256" key="6">
    <source>
        <dbReference type="ARBA" id="ARBA00023163"/>
    </source>
</evidence>
<dbReference type="STRING" id="550540.Fbal_2669"/>
<evidence type="ECO:0000256" key="3">
    <source>
        <dbReference type="ARBA" id="ARBA00022491"/>
    </source>
</evidence>
<evidence type="ECO:0000256" key="5">
    <source>
        <dbReference type="ARBA" id="ARBA00023015"/>
    </source>
</evidence>
<evidence type="ECO:0000256" key="7">
    <source>
        <dbReference type="ARBA" id="ARBA00024739"/>
    </source>
</evidence>
<name>E1SQU6_FERBD</name>
<evidence type="ECO:0000256" key="9">
    <source>
        <dbReference type="SAM" id="MobiDB-lite"/>
    </source>
</evidence>
<reference evidence="11 12" key="1">
    <citation type="journal article" date="2010" name="Stand. Genomic Sci.">
        <title>Complete genome sequence of Ferrimonas balearica type strain (PAT).</title>
        <authorList>
            <person name="Nolan M."/>
            <person name="Sikorski J."/>
            <person name="Davenport K."/>
            <person name="Lucas S."/>
            <person name="Glavina Del Rio T."/>
            <person name="Tice H."/>
            <person name="Cheng J."/>
            <person name="Goodwin L."/>
            <person name="Pitluck S."/>
            <person name="Liolios K."/>
            <person name="Ivanova N."/>
            <person name="Mavromatis K."/>
            <person name="Ovchinnikova G."/>
            <person name="Pati A."/>
            <person name="Chen A."/>
            <person name="Palaniappan K."/>
            <person name="Land M."/>
            <person name="Hauser L."/>
            <person name="Chang Y."/>
            <person name="Jeffries C."/>
            <person name="Tapia R."/>
            <person name="Brettin T."/>
            <person name="Detter J."/>
            <person name="Han C."/>
            <person name="Yasawong M."/>
            <person name="Rohde M."/>
            <person name="Tindall B."/>
            <person name="Goker M."/>
            <person name="Woyke T."/>
            <person name="Bristow J."/>
            <person name="Eisen J."/>
            <person name="Markowitz V."/>
            <person name="Hugenholtz P."/>
            <person name="Kyrpides N."/>
            <person name="Klenk H."/>
            <person name="Lapidus A."/>
        </authorList>
    </citation>
    <scope>NUCLEOTIDE SEQUENCE [LARGE SCALE GENOMIC DNA]</scope>
    <source>
        <strain evidence="12">DSM 9799 / CCM 4581 / KCTC 23876 / PAT</strain>
    </source>
</reference>
<dbReference type="EMBL" id="CP002209">
    <property type="protein sequence ID" value="ADN76871.1"/>
    <property type="molecule type" value="Genomic_DNA"/>
</dbReference>
<keyword evidence="4" id="KW-1005">Bacterial flagellum biogenesis</keyword>
<evidence type="ECO:0000256" key="8">
    <source>
        <dbReference type="ARBA" id="ARBA00030117"/>
    </source>
</evidence>
<dbReference type="InterPro" id="IPR035890">
    <property type="entry name" value="Anti-sigma-28_factor_FlgM_sf"/>
</dbReference>
<organism evidence="11 12">
    <name type="scientific">Ferrimonas balearica (strain DSM 9799 / CCM 4581 / KCTC 23876 / PAT)</name>
    <dbReference type="NCBI Taxonomy" id="550540"/>
    <lineage>
        <taxon>Bacteria</taxon>
        <taxon>Pseudomonadati</taxon>
        <taxon>Pseudomonadota</taxon>
        <taxon>Gammaproteobacteria</taxon>
        <taxon>Alteromonadales</taxon>
        <taxon>Ferrimonadaceae</taxon>
        <taxon>Ferrimonas</taxon>
    </lineage>
</organism>
<proteinExistence type="inferred from homology"/>
<dbReference type="GeneID" id="67182899"/>
<dbReference type="KEGG" id="fbl:Fbal_2669"/>
<dbReference type="eggNOG" id="COG2747">
    <property type="taxonomic scope" value="Bacteria"/>
</dbReference>
<keyword evidence="3" id="KW-0678">Repressor</keyword>
<sequence length="106" mass="11209">MAIDLSKLTTGANRPLPSQAQAKPAVSSDNSPAPSSRPAGDAVVLTEQAQQLTRAESNLANATGIDQGKVDSIKQAIAEGRYHVDPERLAQNITKFENELNGLLDD</sequence>
<accession>E1SQU6</accession>
<dbReference type="InterPro" id="IPR007412">
    <property type="entry name" value="FlgM"/>
</dbReference>
<gene>
    <name evidence="11" type="ordered locus">Fbal_2669</name>
</gene>
<evidence type="ECO:0000256" key="4">
    <source>
        <dbReference type="ARBA" id="ARBA00022795"/>
    </source>
</evidence>
<dbReference type="GO" id="GO:0045892">
    <property type="term" value="P:negative regulation of DNA-templated transcription"/>
    <property type="evidence" value="ECO:0007669"/>
    <property type="project" value="InterPro"/>
</dbReference>
<dbReference type="Proteomes" id="UP000006683">
    <property type="component" value="Chromosome"/>
</dbReference>
<dbReference type="NCBIfam" id="TIGR03824">
    <property type="entry name" value="FlgM_jcvi"/>
    <property type="match status" value="1"/>
</dbReference>
<keyword evidence="5" id="KW-0805">Transcription regulation</keyword>
<dbReference type="OrthoDB" id="5797147at2"/>
<dbReference type="InterPro" id="IPR031316">
    <property type="entry name" value="FlgM_C"/>
</dbReference>
<feature type="compositionally biased region" description="Polar residues" evidence="9">
    <location>
        <begin position="7"/>
        <end position="34"/>
    </location>
</feature>
<feature type="domain" description="Anti-sigma-28 factor FlgM C-terminal" evidence="10">
    <location>
        <begin position="41"/>
        <end position="94"/>
    </location>
</feature>
<dbReference type="Pfam" id="PF04316">
    <property type="entry name" value="FlgM"/>
    <property type="match status" value="1"/>
</dbReference>
<keyword evidence="6" id="KW-0804">Transcription</keyword>
<evidence type="ECO:0000259" key="10">
    <source>
        <dbReference type="Pfam" id="PF04316"/>
    </source>
</evidence>
<evidence type="ECO:0000313" key="11">
    <source>
        <dbReference type="EMBL" id="ADN76871.1"/>
    </source>
</evidence>